<accession>A0A9Q1RC38</accession>
<dbReference type="Proteomes" id="UP001152561">
    <property type="component" value="Unassembled WGS sequence"/>
</dbReference>
<reference evidence="2" key="1">
    <citation type="journal article" date="2023" name="Proc. Natl. Acad. Sci. U.S.A.">
        <title>Genomic and structural basis for evolution of tropane alkaloid biosynthesis.</title>
        <authorList>
            <person name="Wanga Y.-J."/>
            <person name="Taina T."/>
            <person name="Yua J.-Y."/>
            <person name="Lia J."/>
            <person name="Xua B."/>
            <person name="Chenc J."/>
            <person name="D'Auriad J.C."/>
            <person name="Huanga J.-P."/>
            <person name="Huanga S.-X."/>
        </authorList>
    </citation>
    <scope>NUCLEOTIDE SEQUENCE [LARGE SCALE GENOMIC DNA]</scope>
    <source>
        <strain evidence="2">cv. KIB-2019</strain>
    </source>
</reference>
<sequence>MWRRWCYRGMDGNLVAAFGCQPGINTNINVVETLDLKIGVEWCCNNGIRILELSSFSCSSIIWTLNILLSSRHIAPLRKNYGEVYKLLTATKSKIKHRRIT</sequence>
<dbReference type="AlphaFoldDB" id="A0A9Q1RC38"/>
<organism evidence="1 2">
    <name type="scientific">Anisodus acutangulus</name>
    <dbReference type="NCBI Taxonomy" id="402998"/>
    <lineage>
        <taxon>Eukaryota</taxon>
        <taxon>Viridiplantae</taxon>
        <taxon>Streptophyta</taxon>
        <taxon>Embryophyta</taxon>
        <taxon>Tracheophyta</taxon>
        <taxon>Spermatophyta</taxon>
        <taxon>Magnoliopsida</taxon>
        <taxon>eudicotyledons</taxon>
        <taxon>Gunneridae</taxon>
        <taxon>Pentapetalae</taxon>
        <taxon>asterids</taxon>
        <taxon>lamiids</taxon>
        <taxon>Solanales</taxon>
        <taxon>Solanaceae</taxon>
        <taxon>Solanoideae</taxon>
        <taxon>Hyoscyameae</taxon>
        <taxon>Anisodus</taxon>
    </lineage>
</organism>
<name>A0A9Q1RC38_9SOLA</name>
<gene>
    <name evidence="1" type="ORF">K7X08_033413</name>
</gene>
<proteinExistence type="predicted"/>
<comment type="caution">
    <text evidence="1">The sequence shown here is derived from an EMBL/GenBank/DDBJ whole genome shotgun (WGS) entry which is preliminary data.</text>
</comment>
<dbReference type="EMBL" id="JAJAGQ010000011">
    <property type="protein sequence ID" value="KAJ8549706.1"/>
    <property type="molecule type" value="Genomic_DNA"/>
</dbReference>
<keyword evidence="2" id="KW-1185">Reference proteome</keyword>
<evidence type="ECO:0000313" key="1">
    <source>
        <dbReference type="EMBL" id="KAJ8549706.1"/>
    </source>
</evidence>
<protein>
    <submittedName>
        <fullName evidence="1">Uncharacterized protein</fullName>
    </submittedName>
</protein>
<evidence type="ECO:0000313" key="2">
    <source>
        <dbReference type="Proteomes" id="UP001152561"/>
    </source>
</evidence>